<dbReference type="InterPro" id="IPR043504">
    <property type="entry name" value="Peptidase_S1_PA_chymotrypsin"/>
</dbReference>
<dbReference type="Proteomes" id="UP001530377">
    <property type="component" value="Unassembled WGS sequence"/>
</dbReference>
<dbReference type="PANTHER" id="PTHR24276:SF91">
    <property type="entry name" value="AT26814P-RELATED"/>
    <property type="match status" value="1"/>
</dbReference>
<keyword evidence="5" id="KW-0812">Transmembrane</keyword>
<dbReference type="InterPro" id="IPR009003">
    <property type="entry name" value="Peptidase_S1_PA"/>
</dbReference>
<keyword evidence="2" id="KW-0843">Virulence</keyword>
<feature type="compositionally biased region" description="Basic and acidic residues" evidence="4">
    <location>
        <begin position="41"/>
        <end position="51"/>
    </location>
</feature>
<reference evidence="7 8" key="1">
    <citation type="submission" date="2024-10" db="EMBL/GenBank/DDBJ databases">
        <title>Updated reference genomes for cyclostephanoid diatoms.</title>
        <authorList>
            <person name="Roberts W.R."/>
            <person name="Alverson A.J."/>
        </authorList>
    </citation>
    <scope>NUCLEOTIDE SEQUENCE [LARGE SCALE GENOMIC DNA]</scope>
    <source>
        <strain evidence="7 8">AJA228-03</strain>
    </source>
</reference>
<dbReference type="Pfam" id="PF00089">
    <property type="entry name" value="Trypsin"/>
    <property type="match status" value="1"/>
</dbReference>
<feature type="domain" description="Peptidase S1" evidence="6">
    <location>
        <begin position="127"/>
        <end position="368"/>
    </location>
</feature>
<keyword evidence="8" id="KW-1185">Reference proteome</keyword>
<protein>
    <recommendedName>
        <fullName evidence="6">Peptidase S1 domain-containing protein</fullName>
    </recommendedName>
</protein>
<dbReference type="PROSITE" id="PS50240">
    <property type="entry name" value="TRYPSIN_DOM"/>
    <property type="match status" value="1"/>
</dbReference>
<dbReference type="SMART" id="SM00020">
    <property type="entry name" value="Tryp_SPc"/>
    <property type="match status" value="1"/>
</dbReference>
<proteinExistence type="inferred from homology"/>
<dbReference type="PANTHER" id="PTHR24276">
    <property type="entry name" value="POLYSERASE-RELATED"/>
    <property type="match status" value="1"/>
</dbReference>
<dbReference type="InterPro" id="IPR001314">
    <property type="entry name" value="Peptidase_S1A"/>
</dbReference>
<evidence type="ECO:0000256" key="1">
    <source>
        <dbReference type="ARBA" id="ARBA00007664"/>
    </source>
</evidence>
<dbReference type="CDD" id="cd00190">
    <property type="entry name" value="Tryp_SPc"/>
    <property type="match status" value="1"/>
</dbReference>
<name>A0ABD3RC47_9STRA</name>
<evidence type="ECO:0000256" key="3">
    <source>
        <dbReference type="ARBA" id="ARBA00023157"/>
    </source>
</evidence>
<dbReference type="AlphaFoldDB" id="A0ABD3RC47"/>
<feature type="region of interest" description="Disordered" evidence="4">
    <location>
        <begin position="1"/>
        <end position="62"/>
    </location>
</feature>
<feature type="compositionally biased region" description="Basic and acidic residues" evidence="4">
    <location>
        <begin position="1"/>
        <end position="26"/>
    </location>
</feature>
<evidence type="ECO:0000259" key="6">
    <source>
        <dbReference type="PROSITE" id="PS50240"/>
    </source>
</evidence>
<dbReference type="SUPFAM" id="SSF50494">
    <property type="entry name" value="Trypsin-like serine proteases"/>
    <property type="match status" value="1"/>
</dbReference>
<comment type="caution">
    <text evidence="7">The sequence shown here is derived from an EMBL/GenBank/DDBJ whole genome shotgun (WGS) entry which is preliminary data.</text>
</comment>
<keyword evidence="5" id="KW-1133">Transmembrane helix</keyword>
<dbReference type="PRINTS" id="PR00722">
    <property type="entry name" value="CHYMOTRYPSIN"/>
</dbReference>
<keyword evidence="5" id="KW-0472">Membrane</keyword>
<dbReference type="Gene3D" id="2.40.10.10">
    <property type="entry name" value="Trypsin-like serine proteases"/>
    <property type="match status" value="1"/>
</dbReference>
<gene>
    <name evidence="7" type="ORF">ACHAXA_003230</name>
</gene>
<sequence length="456" mass="48715">MNTNCPEEKLTSDLDLETKNMDESKTSMELVIQGVTGDGDDMQHGETKTSPEDDQDIEDATAKNGSKCGMKYRLIALGGVLLVATVTALSVVLVQPSHNHDIEEKPSDAVPLPPLAAAYQPMSPSRIIGGNEADEGSYPYMVYLSDDSSLCGGSLIAKDVVLTAASCSSSSTYYAYLGVRDVNNGFDEAFTVTKEVLHPNYNGETALVDNDFMLLFLDGPSAAKTVKLNSYASVPTIGQDVWTVGWGDTDIANDYDSDTTYDQSISPILNQIEVQVLSNEDCDSSGGYIGDNYFEYTGYITDNMLCAQDDGQDACQGDGGGPLVIRTCDGNDIQVGVISGGFGCAEVAFPGVYARVSEAYEWIRGEVCARSNYATEAGFDCTSDRDSGSSCTGSTPNWVDSAGDGCDWYESHDSPGCDDYGDSWVGSMGPASENCCYCFQSNDDPCEMALISVKKP</sequence>
<evidence type="ECO:0000256" key="4">
    <source>
        <dbReference type="SAM" id="MobiDB-lite"/>
    </source>
</evidence>
<keyword evidence="3" id="KW-1015">Disulfide bond</keyword>
<comment type="similarity">
    <text evidence="1">Belongs to the peptidase S1 family.</text>
</comment>
<evidence type="ECO:0000256" key="5">
    <source>
        <dbReference type="SAM" id="Phobius"/>
    </source>
</evidence>
<evidence type="ECO:0000313" key="8">
    <source>
        <dbReference type="Proteomes" id="UP001530377"/>
    </source>
</evidence>
<evidence type="ECO:0000313" key="7">
    <source>
        <dbReference type="EMBL" id="KAL3809341.1"/>
    </source>
</evidence>
<evidence type="ECO:0000256" key="2">
    <source>
        <dbReference type="ARBA" id="ARBA00023026"/>
    </source>
</evidence>
<dbReference type="InterPro" id="IPR050430">
    <property type="entry name" value="Peptidase_S1"/>
</dbReference>
<organism evidence="7 8">
    <name type="scientific">Cyclostephanos tholiformis</name>
    <dbReference type="NCBI Taxonomy" id="382380"/>
    <lineage>
        <taxon>Eukaryota</taxon>
        <taxon>Sar</taxon>
        <taxon>Stramenopiles</taxon>
        <taxon>Ochrophyta</taxon>
        <taxon>Bacillariophyta</taxon>
        <taxon>Coscinodiscophyceae</taxon>
        <taxon>Thalassiosirophycidae</taxon>
        <taxon>Stephanodiscales</taxon>
        <taxon>Stephanodiscaceae</taxon>
        <taxon>Cyclostephanos</taxon>
    </lineage>
</organism>
<accession>A0ABD3RC47</accession>
<dbReference type="EMBL" id="JALLPB020000417">
    <property type="protein sequence ID" value="KAL3809341.1"/>
    <property type="molecule type" value="Genomic_DNA"/>
</dbReference>
<dbReference type="InterPro" id="IPR001254">
    <property type="entry name" value="Trypsin_dom"/>
</dbReference>
<feature type="transmembrane region" description="Helical" evidence="5">
    <location>
        <begin position="74"/>
        <end position="94"/>
    </location>
</feature>